<evidence type="ECO:0000313" key="2">
    <source>
        <dbReference type="EMBL" id="KAH3691039.1"/>
    </source>
</evidence>
<sequence length="59" mass="6544">MGTCKRLPDGSRQSRRRSEYLQVNPGQSATVQTPSGHLQETLRRCQTVYQKVAAPARGS</sequence>
<dbReference type="AlphaFoldDB" id="A0A9D3XZ57"/>
<evidence type="ECO:0000256" key="1">
    <source>
        <dbReference type="SAM" id="MobiDB-lite"/>
    </source>
</evidence>
<dbReference type="Proteomes" id="UP000828390">
    <property type="component" value="Unassembled WGS sequence"/>
</dbReference>
<feature type="compositionally biased region" description="Polar residues" evidence="1">
    <location>
        <begin position="24"/>
        <end position="38"/>
    </location>
</feature>
<protein>
    <submittedName>
        <fullName evidence="2">Uncharacterized protein</fullName>
    </submittedName>
</protein>
<dbReference type="EMBL" id="JAIWYP010000046">
    <property type="protein sequence ID" value="KAH3691045.1"/>
    <property type="molecule type" value="Genomic_DNA"/>
</dbReference>
<proteinExistence type="predicted"/>
<feature type="region of interest" description="Disordered" evidence="1">
    <location>
        <begin position="1"/>
        <end position="38"/>
    </location>
</feature>
<dbReference type="EMBL" id="JAIWYP010000046">
    <property type="protein sequence ID" value="KAH3691039.1"/>
    <property type="molecule type" value="Genomic_DNA"/>
</dbReference>
<reference evidence="2" key="1">
    <citation type="journal article" date="2019" name="bioRxiv">
        <title>The Genome of the Zebra Mussel, Dreissena polymorpha: A Resource for Invasive Species Research.</title>
        <authorList>
            <person name="McCartney M.A."/>
            <person name="Auch B."/>
            <person name="Kono T."/>
            <person name="Mallez S."/>
            <person name="Zhang Y."/>
            <person name="Obille A."/>
            <person name="Becker A."/>
            <person name="Abrahante J.E."/>
            <person name="Garbe J."/>
            <person name="Badalamenti J.P."/>
            <person name="Herman A."/>
            <person name="Mangelson H."/>
            <person name="Liachko I."/>
            <person name="Sullivan S."/>
            <person name="Sone E.D."/>
            <person name="Koren S."/>
            <person name="Silverstein K.A.T."/>
            <person name="Beckman K.B."/>
            <person name="Gohl D.M."/>
        </authorList>
    </citation>
    <scope>NUCLEOTIDE SEQUENCE</scope>
    <source>
        <strain evidence="2">Duluth1</strain>
        <tissue evidence="2">Whole animal</tissue>
    </source>
</reference>
<reference evidence="2" key="2">
    <citation type="submission" date="2020-11" db="EMBL/GenBank/DDBJ databases">
        <authorList>
            <person name="McCartney M.A."/>
            <person name="Auch B."/>
            <person name="Kono T."/>
            <person name="Mallez S."/>
            <person name="Becker A."/>
            <person name="Gohl D.M."/>
            <person name="Silverstein K.A.T."/>
            <person name="Koren S."/>
            <person name="Bechman K.B."/>
            <person name="Herman A."/>
            <person name="Abrahante J.E."/>
            <person name="Garbe J."/>
        </authorList>
    </citation>
    <scope>NUCLEOTIDE SEQUENCE</scope>
    <source>
        <strain evidence="2">Duluth1</strain>
        <tissue evidence="2">Whole animal</tissue>
    </source>
</reference>
<name>A0A9D3XZ57_DREPO</name>
<evidence type="ECO:0000313" key="3">
    <source>
        <dbReference type="EMBL" id="KAH3691045.1"/>
    </source>
</evidence>
<accession>A0A9D3XZ57</accession>
<organism evidence="2 4">
    <name type="scientific">Dreissena polymorpha</name>
    <name type="common">Zebra mussel</name>
    <name type="synonym">Mytilus polymorpha</name>
    <dbReference type="NCBI Taxonomy" id="45954"/>
    <lineage>
        <taxon>Eukaryota</taxon>
        <taxon>Metazoa</taxon>
        <taxon>Spiralia</taxon>
        <taxon>Lophotrochozoa</taxon>
        <taxon>Mollusca</taxon>
        <taxon>Bivalvia</taxon>
        <taxon>Autobranchia</taxon>
        <taxon>Heteroconchia</taxon>
        <taxon>Euheterodonta</taxon>
        <taxon>Imparidentia</taxon>
        <taxon>Neoheterodontei</taxon>
        <taxon>Myida</taxon>
        <taxon>Dreissenoidea</taxon>
        <taxon>Dreissenidae</taxon>
        <taxon>Dreissena</taxon>
    </lineage>
</organism>
<keyword evidence="4" id="KW-1185">Reference proteome</keyword>
<evidence type="ECO:0000313" key="4">
    <source>
        <dbReference type="Proteomes" id="UP000828390"/>
    </source>
</evidence>
<gene>
    <name evidence="2" type="ORF">DPMN_193639</name>
    <name evidence="3" type="ORF">DPMN_193645</name>
</gene>
<comment type="caution">
    <text evidence="2">The sequence shown here is derived from an EMBL/GenBank/DDBJ whole genome shotgun (WGS) entry which is preliminary data.</text>
</comment>